<dbReference type="Gene3D" id="3.30.540.10">
    <property type="entry name" value="Fructose-1,6-Bisphosphatase, subunit A, domain 1"/>
    <property type="match status" value="1"/>
</dbReference>
<reference evidence="8 9" key="1">
    <citation type="submission" date="2019-06" db="EMBL/GenBank/DDBJ databases">
        <title>Cerasibacillus sp. nov., isolated from maize field.</title>
        <authorList>
            <person name="Lin S.-Y."/>
            <person name="Tsai C.-F."/>
            <person name="Young C.-C."/>
        </authorList>
    </citation>
    <scope>NUCLEOTIDE SEQUENCE [LARGE SCALE GENOMIC DNA]</scope>
    <source>
        <strain evidence="8 9">CC-CFT480</strain>
    </source>
</reference>
<organism evidence="8 9">
    <name type="scientific">Cerasibacillus terrae</name>
    <dbReference type="NCBI Taxonomy" id="2498845"/>
    <lineage>
        <taxon>Bacteria</taxon>
        <taxon>Bacillati</taxon>
        <taxon>Bacillota</taxon>
        <taxon>Bacilli</taxon>
        <taxon>Bacillales</taxon>
        <taxon>Bacillaceae</taxon>
        <taxon>Cerasibacillus</taxon>
    </lineage>
</organism>
<dbReference type="EC" id="3.1.3.25" evidence="3"/>
<dbReference type="PRINTS" id="PR00377">
    <property type="entry name" value="IMPHPHTASES"/>
</dbReference>
<gene>
    <name evidence="8" type="ORF">FHP05_00650</name>
</gene>
<dbReference type="GO" id="GO:0008934">
    <property type="term" value="F:inositol monophosphate 1-phosphatase activity"/>
    <property type="evidence" value="ECO:0007669"/>
    <property type="project" value="TreeGrafter"/>
</dbReference>
<evidence type="ECO:0000256" key="4">
    <source>
        <dbReference type="ARBA" id="ARBA00022723"/>
    </source>
</evidence>
<dbReference type="Pfam" id="PF00459">
    <property type="entry name" value="Inositol_P"/>
    <property type="match status" value="1"/>
</dbReference>
<dbReference type="RefSeq" id="WP_147665087.1">
    <property type="nucleotide sequence ID" value="NZ_VDUW01000001.1"/>
</dbReference>
<dbReference type="AlphaFoldDB" id="A0A5C8P1S8"/>
<dbReference type="GO" id="GO:0006020">
    <property type="term" value="P:inositol metabolic process"/>
    <property type="evidence" value="ECO:0007669"/>
    <property type="project" value="TreeGrafter"/>
</dbReference>
<dbReference type="InterPro" id="IPR000760">
    <property type="entry name" value="Inositol_monophosphatase-like"/>
</dbReference>
<evidence type="ECO:0000256" key="3">
    <source>
        <dbReference type="ARBA" id="ARBA00013106"/>
    </source>
</evidence>
<dbReference type="SUPFAM" id="SSF56655">
    <property type="entry name" value="Carbohydrate phosphatase"/>
    <property type="match status" value="1"/>
</dbReference>
<dbReference type="InterPro" id="IPR020583">
    <property type="entry name" value="Inositol_monoP_metal-BS"/>
</dbReference>
<comment type="caution">
    <text evidence="8">The sequence shown here is derived from an EMBL/GenBank/DDBJ whole genome shotgun (WGS) entry which is preliminary data.</text>
</comment>
<feature type="binding site" evidence="7">
    <location>
        <position position="217"/>
    </location>
    <ligand>
        <name>Mg(2+)</name>
        <dbReference type="ChEBI" id="CHEBI:18420"/>
        <label>1</label>
        <note>catalytic</note>
    </ligand>
</feature>
<dbReference type="PROSITE" id="PS00630">
    <property type="entry name" value="IMP_2"/>
    <property type="match status" value="1"/>
</dbReference>
<name>A0A5C8P1S8_9BACI</name>
<dbReference type="CDD" id="cd01637">
    <property type="entry name" value="IMPase_like"/>
    <property type="match status" value="1"/>
</dbReference>
<keyword evidence="4 7" id="KW-0479">Metal-binding</keyword>
<dbReference type="Proteomes" id="UP000321574">
    <property type="component" value="Unassembled WGS sequence"/>
</dbReference>
<dbReference type="FunFam" id="3.30.540.10:FF:000003">
    <property type="entry name" value="Inositol-1-monophosphatase"/>
    <property type="match status" value="1"/>
</dbReference>
<evidence type="ECO:0000256" key="6">
    <source>
        <dbReference type="ARBA" id="ARBA00022842"/>
    </source>
</evidence>
<dbReference type="PROSITE" id="PS00629">
    <property type="entry name" value="IMP_1"/>
    <property type="match status" value="1"/>
</dbReference>
<sequence length="271" mass="30614">MEKIIRDNIFQQAIKWIYEASSMIREKMNDPLHIETKSNPNDLVTEIDQATEKFFVNKIRSTYPNHFILGEEGFGDSLDNLTGTVWIIDPIDGTTNFVHQKSNFAISIGIYYNGVGEIGLIYDVKRDVLYHAKKGEGAYKNKVKLTPLKRDLTLEKSIIGMNHFWLCHNRLVDEKVMEKFVRTVRGTRSYGSAALEFAYIAEGILDAYLTLNLAPWDIAAGIVIVNEVGGVTTTIDGESVHMLKQSPILTCNPAIQEIIIKNYITKGRKVT</sequence>
<evidence type="ECO:0000313" key="9">
    <source>
        <dbReference type="Proteomes" id="UP000321574"/>
    </source>
</evidence>
<proteinExistence type="predicted"/>
<evidence type="ECO:0000256" key="2">
    <source>
        <dbReference type="ARBA" id="ARBA00001946"/>
    </source>
</evidence>
<accession>A0A5C8P1S8</accession>
<dbReference type="OrthoDB" id="9772456at2"/>
<protein>
    <recommendedName>
        <fullName evidence="3">inositol-phosphate phosphatase</fullName>
        <ecNumber evidence="3">3.1.3.25</ecNumber>
    </recommendedName>
</protein>
<feature type="binding site" evidence="7">
    <location>
        <position position="92"/>
    </location>
    <ligand>
        <name>Mg(2+)</name>
        <dbReference type="ChEBI" id="CHEBI:18420"/>
        <label>1</label>
        <note>catalytic</note>
    </ligand>
</feature>
<keyword evidence="9" id="KW-1185">Reference proteome</keyword>
<evidence type="ECO:0000256" key="5">
    <source>
        <dbReference type="ARBA" id="ARBA00022801"/>
    </source>
</evidence>
<evidence type="ECO:0000256" key="7">
    <source>
        <dbReference type="PIRSR" id="PIRSR600760-2"/>
    </source>
</evidence>
<keyword evidence="6 7" id="KW-0460">Magnesium</keyword>
<feature type="binding site" evidence="7">
    <location>
        <position position="91"/>
    </location>
    <ligand>
        <name>Mg(2+)</name>
        <dbReference type="ChEBI" id="CHEBI:18420"/>
        <label>1</label>
        <note>catalytic</note>
    </ligand>
</feature>
<feature type="binding site" evidence="7">
    <location>
        <position position="89"/>
    </location>
    <ligand>
        <name>Mg(2+)</name>
        <dbReference type="ChEBI" id="CHEBI:18420"/>
        <label>1</label>
        <note>catalytic</note>
    </ligand>
</feature>
<dbReference type="EMBL" id="VDUW01000001">
    <property type="protein sequence ID" value="TXL67560.1"/>
    <property type="molecule type" value="Genomic_DNA"/>
</dbReference>
<keyword evidence="5" id="KW-0378">Hydrolase</keyword>
<dbReference type="InterPro" id="IPR020550">
    <property type="entry name" value="Inositol_monophosphatase_CS"/>
</dbReference>
<dbReference type="GO" id="GO:0046872">
    <property type="term" value="F:metal ion binding"/>
    <property type="evidence" value="ECO:0007669"/>
    <property type="project" value="UniProtKB-KW"/>
</dbReference>
<dbReference type="GO" id="GO:0046854">
    <property type="term" value="P:phosphatidylinositol phosphate biosynthetic process"/>
    <property type="evidence" value="ECO:0007669"/>
    <property type="project" value="InterPro"/>
</dbReference>
<evidence type="ECO:0000256" key="1">
    <source>
        <dbReference type="ARBA" id="ARBA00001033"/>
    </source>
</evidence>
<dbReference type="PANTHER" id="PTHR20854">
    <property type="entry name" value="INOSITOL MONOPHOSPHATASE"/>
    <property type="match status" value="1"/>
</dbReference>
<dbReference type="GO" id="GO:0007165">
    <property type="term" value="P:signal transduction"/>
    <property type="evidence" value="ECO:0007669"/>
    <property type="project" value="TreeGrafter"/>
</dbReference>
<comment type="catalytic activity">
    <reaction evidence="1">
        <text>a myo-inositol phosphate + H2O = myo-inositol + phosphate</text>
        <dbReference type="Rhea" id="RHEA:24056"/>
        <dbReference type="ChEBI" id="CHEBI:15377"/>
        <dbReference type="ChEBI" id="CHEBI:17268"/>
        <dbReference type="ChEBI" id="CHEBI:43474"/>
        <dbReference type="ChEBI" id="CHEBI:84139"/>
        <dbReference type="EC" id="3.1.3.25"/>
    </reaction>
</comment>
<feature type="binding site" evidence="7">
    <location>
        <position position="71"/>
    </location>
    <ligand>
        <name>Mg(2+)</name>
        <dbReference type="ChEBI" id="CHEBI:18420"/>
        <label>1</label>
        <note>catalytic</note>
    </ligand>
</feature>
<evidence type="ECO:0000313" key="8">
    <source>
        <dbReference type="EMBL" id="TXL67560.1"/>
    </source>
</evidence>
<comment type="cofactor">
    <cofactor evidence="2 7">
        <name>Mg(2+)</name>
        <dbReference type="ChEBI" id="CHEBI:18420"/>
    </cofactor>
</comment>
<dbReference type="PANTHER" id="PTHR20854:SF4">
    <property type="entry name" value="INOSITOL-1-MONOPHOSPHATASE-RELATED"/>
    <property type="match status" value="1"/>
</dbReference>
<dbReference type="Gene3D" id="3.40.190.80">
    <property type="match status" value="1"/>
</dbReference>